<dbReference type="InterPro" id="IPR036291">
    <property type="entry name" value="NAD(P)-bd_dom_sf"/>
</dbReference>
<evidence type="ECO:0000256" key="6">
    <source>
        <dbReference type="ARBA" id="ARBA00023128"/>
    </source>
</evidence>
<evidence type="ECO:0000256" key="4">
    <source>
        <dbReference type="ARBA" id="ARBA00022946"/>
    </source>
</evidence>
<keyword evidence="5" id="KW-0560">Oxidoreductase</keyword>
<dbReference type="Gene3D" id="3.40.50.720">
    <property type="entry name" value="NAD(P)-binding Rossmann-like Domain"/>
    <property type="match status" value="1"/>
</dbReference>
<sequence>MYLTSVKPSFTKFIAGTAGIAARRTMGTTTTFKSFVYSTHDAADATKVLSVHQYQPKNLDKLVILRTLAFPVNPSDINQLEGVYPSKPEKTLELGTKDPSAIAGNEGVFEVVHVPSNVKDLTRGDIVIPLQANFGTWSSYRTCTDASQVVKVEGCDKFAAASIAVNGCTAYQMLSNYVNWDPNGNDWLVQNAGTSWVSRLVTQMAKLQNIKTLSIIRDRDNFEEVAHELESRFGATKVISESQNNDREFSQNELPKILGPDAHVKLGLNSVGGKSSTQLARKLDVNATMLTYGGMAKQPITLPPSLHIFKGLKSLGFWVTKNSIEDPENKRETVETVARLYAEGKLISPEEKVTKLEWDPVSTPDDKALELIKQGITHKGNKNVVVLKW</sequence>
<dbReference type="Pfam" id="PF08240">
    <property type="entry name" value="ADH_N"/>
    <property type="match status" value="1"/>
</dbReference>
<keyword evidence="9" id="KW-1185">Reference proteome</keyword>
<gene>
    <name evidence="8" type="ORF">LALA0_S02e10132g</name>
</gene>
<evidence type="ECO:0000313" key="8">
    <source>
        <dbReference type="EMBL" id="CEP61251.1"/>
    </source>
</evidence>
<dbReference type="SUPFAM" id="SSF50129">
    <property type="entry name" value="GroES-like"/>
    <property type="match status" value="1"/>
</dbReference>
<dbReference type="GO" id="GO:0006633">
    <property type="term" value="P:fatty acid biosynthetic process"/>
    <property type="evidence" value="ECO:0007669"/>
    <property type="project" value="EnsemblFungi"/>
</dbReference>
<comment type="subcellular location">
    <subcellularLocation>
        <location evidence="1">Mitochondrion</location>
    </subcellularLocation>
</comment>
<evidence type="ECO:0000256" key="5">
    <source>
        <dbReference type="ARBA" id="ARBA00023002"/>
    </source>
</evidence>
<dbReference type="EMBL" id="LN736361">
    <property type="protein sequence ID" value="CEP61251.1"/>
    <property type="molecule type" value="Genomic_DNA"/>
</dbReference>
<dbReference type="InterPro" id="IPR051034">
    <property type="entry name" value="Mito_Enoyl-ACP_Reductase"/>
</dbReference>
<dbReference type="STRING" id="1245769.A0A0C7MUN5"/>
<comment type="similarity">
    <text evidence="2">Belongs to the zinc-containing alcohol dehydrogenase family. Quinone oxidoreductase subfamily.</text>
</comment>
<dbReference type="RefSeq" id="XP_022627487.1">
    <property type="nucleotide sequence ID" value="XM_022774019.1"/>
</dbReference>
<keyword evidence="4" id="KW-0809">Transit peptide</keyword>
<dbReference type="FunFam" id="3.40.50.720:FF:000112">
    <property type="entry name" value="Enoyl-[acyl-carrier-protein] reductase 1, mitochondrial"/>
    <property type="match status" value="1"/>
</dbReference>
<dbReference type="Gene3D" id="3.90.180.10">
    <property type="entry name" value="Medium-chain alcohol dehydrogenases, catalytic domain"/>
    <property type="match status" value="1"/>
</dbReference>
<dbReference type="PANTHER" id="PTHR43981">
    <property type="entry name" value="ENOYL-[ACYL-CARRIER-PROTEIN] REDUCTASE, MITOCHONDRIAL"/>
    <property type="match status" value="1"/>
</dbReference>
<organism evidence="8 9">
    <name type="scientific">Lachancea lanzarotensis</name>
    <dbReference type="NCBI Taxonomy" id="1245769"/>
    <lineage>
        <taxon>Eukaryota</taxon>
        <taxon>Fungi</taxon>
        <taxon>Dikarya</taxon>
        <taxon>Ascomycota</taxon>
        <taxon>Saccharomycotina</taxon>
        <taxon>Saccharomycetes</taxon>
        <taxon>Saccharomycetales</taxon>
        <taxon>Saccharomycetaceae</taxon>
        <taxon>Lachancea</taxon>
    </lineage>
</organism>
<proteinExistence type="inferred from homology"/>
<dbReference type="Proteomes" id="UP000054304">
    <property type="component" value="Unassembled WGS sequence"/>
</dbReference>
<dbReference type="InterPro" id="IPR011032">
    <property type="entry name" value="GroES-like_sf"/>
</dbReference>
<accession>A0A0C7MUN5</accession>
<evidence type="ECO:0000256" key="1">
    <source>
        <dbReference type="ARBA" id="ARBA00004173"/>
    </source>
</evidence>
<keyword evidence="6" id="KW-0496">Mitochondrion</keyword>
<dbReference type="GO" id="GO:0005739">
    <property type="term" value="C:mitochondrion"/>
    <property type="evidence" value="ECO:0007669"/>
    <property type="project" value="UniProtKB-SubCell"/>
</dbReference>
<feature type="domain" description="Alcohol dehydrogenase-like N-terminal" evidence="7">
    <location>
        <begin position="62"/>
        <end position="141"/>
    </location>
</feature>
<dbReference type="GO" id="GO:0009060">
    <property type="term" value="P:aerobic respiration"/>
    <property type="evidence" value="ECO:0007669"/>
    <property type="project" value="EnsemblFungi"/>
</dbReference>
<keyword evidence="3" id="KW-0521">NADP</keyword>
<evidence type="ECO:0000256" key="3">
    <source>
        <dbReference type="ARBA" id="ARBA00022857"/>
    </source>
</evidence>
<dbReference type="GO" id="GO:0141148">
    <property type="term" value="F:enoyl-[acyl-carrier-protein] reductase (NADPH) activity"/>
    <property type="evidence" value="ECO:0007669"/>
    <property type="project" value="EnsemblFungi"/>
</dbReference>
<dbReference type="InterPro" id="IPR013154">
    <property type="entry name" value="ADH-like_N"/>
</dbReference>
<evidence type="ECO:0000313" key="9">
    <source>
        <dbReference type="Proteomes" id="UP000054304"/>
    </source>
</evidence>
<evidence type="ECO:0000259" key="7">
    <source>
        <dbReference type="Pfam" id="PF08240"/>
    </source>
</evidence>
<name>A0A0C7MUN5_9SACH</name>
<dbReference type="PANTHER" id="PTHR43981:SF2">
    <property type="entry name" value="ENOYL-[ACYL-CARRIER-PROTEIN] REDUCTASE, MITOCHONDRIAL"/>
    <property type="match status" value="1"/>
</dbReference>
<dbReference type="OrthoDB" id="7482721at2759"/>
<evidence type="ECO:0000256" key="2">
    <source>
        <dbReference type="ARBA" id="ARBA00010371"/>
    </source>
</evidence>
<dbReference type="AlphaFoldDB" id="A0A0C7MUN5"/>
<dbReference type="CDD" id="cd08290">
    <property type="entry name" value="ETR"/>
    <property type="match status" value="1"/>
</dbReference>
<reference evidence="8 9" key="1">
    <citation type="submission" date="2014-12" db="EMBL/GenBank/DDBJ databases">
        <authorList>
            <person name="Neuveglise Cecile"/>
        </authorList>
    </citation>
    <scope>NUCLEOTIDE SEQUENCE [LARGE SCALE GENOMIC DNA]</scope>
    <source>
        <strain evidence="8 9">CBS 12615</strain>
    </source>
</reference>
<protein>
    <submittedName>
        <fullName evidence="8">LALA0S02e10132g1_1</fullName>
    </submittedName>
</protein>
<dbReference type="GeneID" id="34684669"/>
<dbReference type="SUPFAM" id="SSF51735">
    <property type="entry name" value="NAD(P)-binding Rossmann-fold domains"/>
    <property type="match status" value="1"/>
</dbReference>
<dbReference type="HOGENOM" id="CLU_026673_17_0_1"/>